<dbReference type="SUPFAM" id="SSF52343">
    <property type="entry name" value="Ferredoxin reductase-like, C-terminal NADP-linked domain"/>
    <property type="match status" value="1"/>
</dbReference>
<evidence type="ECO:0000256" key="6">
    <source>
        <dbReference type="ARBA" id="ARBA00023002"/>
    </source>
</evidence>
<dbReference type="GO" id="GO:0016491">
    <property type="term" value="F:oxidoreductase activity"/>
    <property type="evidence" value="ECO:0007669"/>
    <property type="project" value="UniProtKB-KW"/>
</dbReference>
<dbReference type="PANTHER" id="PTHR43314">
    <property type="match status" value="1"/>
</dbReference>
<keyword evidence="2 9" id="KW-0285">Flavoprotein</keyword>
<dbReference type="PIRSF" id="PIRSF501177">
    <property type="entry name" value="BoxA"/>
    <property type="match status" value="1"/>
</dbReference>
<dbReference type="Pfam" id="PF00037">
    <property type="entry name" value="Fer4"/>
    <property type="match status" value="1"/>
</dbReference>
<name>A0A853FKS7_9BURK</name>
<comment type="cofactor">
    <cofactor evidence="1">
        <name>FAD</name>
        <dbReference type="ChEBI" id="CHEBI:57692"/>
    </cofactor>
</comment>
<dbReference type="Proteomes" id="UP000580517">
    <property type="component" value="Unassembled WGS sequence"/>
</dbReference>
<dbReference type="PROSITE" id="PS00198">
    <property type="entry name" value="4FE4S_FER_1"/>
    <property type="match status" value="2"/>
</dbReference>
<evidence type="ECO:0000259" key="11">
    <source>
        <dbReference type="PROSITE" id="PS51379"/>
    </source>
</evidence>
<feature type="domain" description="4Fe-4S ferredoxin-type" evidence="11">
    <location>
        <begin position="42"/>
        <end position="70"/>
    </location>
</feature>
<feature type="binding site" evidence="10">
    <location>
        <position position="214"/>
    </location>
    <ligand>
        <name>NADP(+)</name>
        <dbReference type="ChEBI" id="CHEBI:58349"/>
    </ligand>
</feature>
<evidence type="ECO:0000256" key="1">
    <source>
        <dbReference type="ARBA" id="ARBA00001974"/>
    </source>
</evidence>
<evidence type="ECO:0000313" key="14">
    <source>
        <dbReference type="Proteomes" id="UP000580517"/>
    </source>
</evidence>
<comment type="subunit">
    <text evidence="9">Homodimer.</text>
</comment>
<dbReference type="OrthoDB" id="9816402at2"/>
<evidence type="ECO:0000256" key="5">
    <source>
        <dbReference type="ARBA" id="ARBA00022857"/>
    </source>
</evidence>
<dbReference type="GO" id="GO:0051536">
    <property type="term" value="F:iron-sulfur cluster binding"/>
    <property type="evidence" value="ECO:0007669"/>
    <property type="project" value="UniProtKB-KW"/>
</dbReference>
<protein>
    <recommendedName>
        <fullName evidence="9">Benzoyl-CoA oxygenase component A</fullName>
        <ecNumber evidence="9">1.14.13.208</ecNumber>
    </recommendedName>
</protein>
<feature type="domain" description="FAD-binding FR-type" evidence="12">
    <location>
        <begin position="152"/>
        <end position="274"/>
    </location>
</feature>
<organism evidence="13 14">
    <name type="scientific">Allopusillimonas soli</name>
    <dbReference type="NCBI Taxonomy" id="659016"/>
    <lineage>
        <taxon>Bacteria</taxon>
        <taxon>Pseudomonadati</taxon>
        <taxon>Pseudomonadota</taxon>
        <taxon>Betaproteobacteria</taxon>
        <taxon>Burkholderiales</taxon>
        <taxon>Alcaligenaceae</taxon>
        <taxon>Allopusillimonas</taxon>
    </lineage>
</organism>
<gene>
    <name evidence="13" type="primary">boxA</name>
    <name evidence="13" type="ORF">H0A68_16655</name>
</gene>
<dbReference type="Gene3D" id="3.30.70.20">
    <property type="match status" value="1"/>
</dbReference>
<feature type="domain" description="4Fe-4S ferredoxin-type" evidence="11">
    <location>
        <begin position="11"/>
        <end position="40"/>
    </location>
</feature>
<evidence type="ECO:0000256" key="2">
    <source>
        <dbReference type="ARBA" id="ARBA00022630"/>
    </source>
</evidence>
<evidence type="ECO:0000259" key="12">
    <source>
        <dbReference type="PROSITE" id="PS51384"/>
    </source>
</evidence>
<keyword evidence="14" id="KW-1185">Reference proteome</keyword>
<feature type="binding site" evidence="10">
    <location>
        <position position="234"/>
    </location>
    <ligand>
        <name>NADP(+)</name>
        <dbReference type="ChEBI" id="CHEBI:58349"/>
    </ligand>
</feature>
<dbReference type="AlphaFoldDB" id="A0A853FKS7"/>
<dbReference type="PRINTS" id="PR00371">
    <property type="entry name" value="FPNCR"/>
</dbReference>
<evidence type="ECO:0000256" key="9">
    <source>
        <dbReference type="PIRNR" id="PIRNR000361"/>
    </source>
</evidence>
<dbReference type="InterPro" id="IPR017938">
    <property type="entry name" value="Riboflavin_synthase-like_b-brl"/>
</dbReference>
<dbReference type="InterPro" id="IPR039261">
    <property type="entry name" value="FNR_nucleotide-bd"/>
</dbReference>
<dbReference type="RefSeq" id="WP_129970965.1">
    <property type="nucleotide sequence ID" value="NZ_JACCEW010000006.1"/>
</dbReference>
<keyword evidence="6 9" id="KW-0560">Oxidoreductase</keyword>
<dbReference type="Gene3D" id="3.40.50.80">
    <property type="entry name" value="Nucleotide-binding domain of ferredoxin-NADP reductase (FNR) module"/>
    <property type="match status" value="1"/>
</dbReference>
<evidence type="ECO:0000256" key="3">
    <source>
        <dbReference type="ARBA" id="ARBA00022723"/>
    </source>
</evidence>
<evidence type="ECO:0000256" key="10">
    <source>
        <dbReference type="PIRSR" id="PIRSR000361-1"/>
    </source>
</evidence>
<dbReference type="InterPro" id="IPR001433">
    <property type="entry name" value="OxRdtase_FAD/NAD-bd"/>
</dbReference>
<comment type="caution">
    <text evidence="13">The sequence shown here is derived from an EMBL/GenBank/DDBJ whole genome shotgun (WGS) entry which is preliminary data.</text>
</comment>
<dbReference type="EC" id="1.14.13.208" evidence="9"/>
<dbReference type="InterPro" id="IPR015701">
    <property type="entry name" value="FNR"/>
</dbReference>
<dbReference type="SUPFAM" id="SSF63380">
    <property type="entry name" value="Riboflavin synthase domain-like"/>
    <property type="match status" value="1"/>
</dbReference>
<dbReference type="InterPro" id="IPR017634">
    <property type="entry name" value="Benzoyl_CoA_Oase_BoxA"/>
</dbReference>
<feature type="binding site" evidence="10">
    <location>
        <position position="354"/>
    </location>
    <ligand>
        <name>NADP(+)</name>
        <dbReference type="ChEBI" id="CHEBI:58349"/>
    </ligand>
</feature>
<dbReference type="InterPro" id="IPR001709">
    <property type="entry name" value="Flavoprot_Pyr_Nucl_cyt_Rdtase"/>
</dbReference>
<dbReference type="PIRSF" id="PIRSF000361">
    <property type="entry name" value="Frd-NADP+_RD"/>
    <property type="match status" value="1"/>
</dbReference>
<keyword evidence="5 9" id="KW-0521">NADP</keyword>
<dbReference type="Gene3D" id="2.40.30.10">
    <property type="entry name" value="Translation factors"/>
    <property type="match status" value="1"/>
</dbReference>
<feature type="binding site" evidence="10">
    <location>
        <begin position="347"/>
        <end position="348"/>
    </location>
    <ligand>
        <name>NADP(+)</name>
        <dbReference type="ChEBI" id="CHEBI:58349"/>
    </ligand>
</feature>
<sequence length="424" mass="46087">MNAPIPARILNQHLIDPEVCIRCNTCEETCPIDAITHDDNNYVVDASICQACMACVPPCPTGAVDSWIKVLTDQPYTLEQQFSWDELPAPQALPDEAVLGAADEQKSGDAAQPVQAGDEGAIMLDGLPSTAAGASIPPWSAAHPYVNLYTHKNPVTATVVGNYRVSGDDTESDIRHIVLDFGSTTFPVLEGQSIAIFPPGADENGRPYHARQYSIASPRDGERPRYNNLALTVKRVTIGHDGSPVRGVCSNYLCDLKKHDTVQVIGPFGQSFLMPNHPGANIVMICTGTGSAPMRAMTEHCRRLLKDAAFDGRLMLFFGARTQAELPYFGPLMKLPRDFIDINLALSREPGQPKRYVQDLIQERGEDMAALLGSAHTCIYVCGLKGMEQGVLQALEAVAAQAGHDWPALHAQLKSQGRLHFETY</sequence>
<dbReference type="SUPFAM" id="SSF54862">
    <property type="entry name" value="4Fe-4S ferredoxins"/>
    <property type="match status" value="1"/>
</dbReference>
<accession>A0A853FKS7</accession>
<dbReference type="InterPro" id="IPR017896">
    <property type="entry name" value="4Fe4S_Fe-S-bd"/>
</dbReference>
<keyword evidence="4 9" id="KW-0274">FAD</keyword>
<reference evidence="13 14" key="1">
    <citation type="submission" date="2020-07" db="EMBL/GenBank/DDBJ databases">
        <title>Taxonomic revisions and descriptions of new bacterial species based on genomic comparisons in the high-G+C-content subgroup of the family Alcaligenaceae.</title>
        <authorList>
            <person name="Szabo A."/>
            <person name="Felfoldi T."/>
        </authorList>
    </citation>
    <scope>NUCLEOTIDE SEQUENCE [LARGE SCALE GENOMIC DNA]</scope>
    <source>
        <strain evidence="13 14">DSM 25264</strain>
    </source>
</reference>
<feature type="binding site" evidence="10">
    <location>
        <begin position="383"/>
        <end position="384"/>
    </location>
    <ligand>
        <name>NADP(+)</name>
        <dbReference type="ChEBI" id="CHEBI:58349"/>
    </ligand>
</feature>
<comment type="catalytic activity">
    <reaction evidence="9">
        <text>benzoyl-CoA + NADPH + O2 + H(+) = 2,3-epoxy-2,3-dihydrobenzoyl-CoA + NADP(+) + H2O</text>
        <dbReference type="Rhea" id="RHEA:48312"/>
        <dbReference type="ChEBI" id="CHEBI:15377"/>
        <dbReference type="ChEBI" id="CHEBI:15378"/>
        <dbReference type="ChEBI" id="CHEBI:15379"/>
        <dbReference type="ChEBI" id="CHEBI:57369"/>
        <dbReference type="ChEBI" id="CHEBI:57783"/>
        <dbReference type="ChEBI" id="CHEBI:58349"/>
        <dbReference type="ChEBI" id="CHEBI:88118"/>
        <dbReference type="EC" id="1.14.13.208"/>
    </reaction>
</comment>
<proteinExistence type="predicted"/>
<dbReference type="InterPro" id="IPR017927">
    <property type="entry name" value="FAD-bd_FR_type"/>
</dbReference>
<dbReference type="InterPro" id="IPR017900">
    <property type="entry name" value="4Fe4S_Fe_S_CS"/>
</dbReference>
<keyword evidence="7" id="KW-0408">Iron</keyword>
<feature type="binding site" evidence="10">
    <location>
        <position position="422"/>
    </location>
    <ligand>
        <name>NADP(+)</name>
        <dbReference type="ChEBI" id="CHEBI:58349"/>
    </ligand>
</feature>
<dbReference type="EMBL" id="JACCEW010000006">
    <property type="protein sequence ID" value="NYT38516.1"/>
    <property type="molecule type" value="Genomic_DNA"/>
</dbReference>
<evidence type="ECO:0000256" key="7">
    <source>
        <dbReference type="ARBA" id="ARBA00023004"/>
    </source>
</evidence>
<dbReference type="PROSITE" id="PS51379">
    <property type="entry name" value="4FE4S_FER_2"/>
    <property type="match status" value="2"/>
</dbReference>
<feature type="binding site" evidence="10">
    <location>
        <position position="289"/>
    </location>
    <ligand>
        <name>NADP(+)</name>
        <dbReference type="ChEBI" id="CHEBI:58349"/>
    </ligand>
</feature>
<evidence type="ECO:0000313" key="13">
    <source>
        <dbReference type="EMBL" id="NYT38516.1"/>
    </source>
</evidence>
<dbReference type="PROSITE" id="PS51384">
    <property type="entry name" value="FAD_FR"/>
    <property type="match status" value="1"/>
</dbReference>
<evidence type="ECO:0000256" key="4">
    <source>
        <dbReference type="ARBA" id="ARBA00022827"/>
    </source>
</evidence>
<dbReference type="GO" id="GO:0046872">
    <property type="term" value="F:metal ion binding"/>
    <property type="evidence" value="ECO:0007669"/>
    <property type="project" value="UniProtKB-KW"/>
</dbReference>
<keyword evidence="8" id="KW-0411">Iron-sulfur</keyword>
<keyword evidence="3" id="KW-0479">Metal-binding</keyword>
<evidence type="ECO:0000256" key="8">
    <source>
        <dbReference type="ARBA" id="ARBA00023014"/>
    </source>
</evidence>
<dbReference type="Pfam" id="PF00175">
    <property type="entry name" value="NAD_binding_1"/>
    <property type="match status" value="1"/>
</dbReference>
<dbReference type="NCBIfam" id="TIGR03224">
    <property type="entry name" value="benzo_boxA"/>
    <property type="match status" value="1"/>
</dbReference>